<dbReference type="InterPro" id="IPR004938">
    <property type="entry name" value="XG_FTase"/>
</dbReference>
<dbReference type="GO" id="GO:0008107">
    <property type="term" value="F:galactoside 2-alpha-L-fucosyltransferase activity"/>
    <property type="evidence" value="ECO:0007669"/>
    <property type="project" value="InterPro"/>
</dbReference>
<keyword evidence="6 7" id="KW-0961">Cell wall biogenesis/degradation</keyword>
<evidence type="ECO:0000256" key="7">
    <source>
        <dbReference type="RuleBase" id="RU367004"/>
    </source>
</evidence>
<proteinExistence type="inferred from homology"/>
<dbReference type="PANTHER" id="PTHR31889:SF49">
    <property type="entry name" value="FUCOSYLTRANSFERASE 6"/>
    <property type="match status" value="1"/>
</dbReference>
<keyword evidence="9" id="KW-1185">Reference proteome</keyword>
<name>A0A8X7PDS1_BRACI</name>
<keyword evidence="3 7" id="KW-0808">Transferase</keyword>
<dbReference type="GO" id="GO:0042546">
    <property type="term" value="P:cell wall biogenesis"/>
    <property type="evidence" value="ECO:0007669"/>
    <property type="project" value="InterPro"/>
</dbReference>
<dbReference type="Proteomes" id="UP000886595">
    <property type="component" value="Unassembled WGS sequence"/>
</dbReference>
<accession>A0A8X7PDS1</accession>
<dbReference type="Pfam" id="PF03254">
    <property type="entry name" value="XG_FTase"/>
    <property type="match status" value="1"/>
</dbReference>
<dbReference type="EC" id="2.4.1.-" evidence="7"/>
<gene>
    <name evidence="8" type="ORF">Bca52824_088978</name>
</gene>
<dbReference type="PANTHER" id="PTHR31889">
    <property type="entry name" value="FUCOSYLTRANSFERASE 2-RELATED"/>
    <property type="match status" value="1"/>
</dbReference>
<comment type="function">
    <text evidence="7">May be involved in cell wall biosynthesis.</text>
</comment>
<evidence type="ECO:0000256" key="5">
    <source>
        <dbReference type="ARBA" id="ARBA00023180"/>
    </source>
</evidence>
<dbReference type="EMBL" id="JAAMPC010000017">
    <property type="protein sequence ID" value="KAG2249350.1"/>
    <property type="molecule type" value="Genomic_DNA"/>
</dbReference>
<dbReference type="GO" id="GO:0032580">
    <property type="term" value="C:Golgi cisterna membrane"/>
    <property type="evidence" value="ECO:0007669"/>
    <property type="project" value="UniProtKB-SubCell"/>
</dbReference>
<evidence type="ECO:0000313" key="9">
    <source>
        <dbReference type="Proteomes" id="UP000886595"/>
    </source>
</evidence>
<organism evidence="8 9">
    <name type="scientific">Brassica carinata</name>
    <name type="common">Ethiopian mustard</name>
    <name type="synonym">Abyssinian cabbage</name>
    <dbReference type="NCBI Taxonomy" id="52824"/>
    <lineage>
        <taxon>Eukaryota</taxon>
        <taxon>Viridiplantae</taxon>
        <taxon>Streptophyta</taxon>
        <taxon>Embryophyta</taxon>
        <taxon>Tracheophyta</taxon>
        <taxon>Spermatophyta</taxon>
        <taxon>Magnoliopsida</taxon>
        <taxon>eudicotyledons</taxon>
        <taxon>Gunneridae</taxon>
        <taxon>Pentapetalae</taxon>
        <taxon>rosids</taxon>
        <taxon>malvids</taxon>
        <taxon>Brassicales</taxon>
        <taxon>Brassicaceae</taxon>
        <taxon>Brassiceae</taxon>
        <taxon>Brassica</taxon>
    </lineage>
</organism>
<keyword evidence="2 7" id="KW-0328">Glycosyltransferase</keyword>
<reference evidence="8 9" key="1">
    <citation type="submission" date="2020-02" db="EMBL/GenBank/DDBJ databases">
        <authorList>
            <person name="Ma Q."/>
            <person name="Huang Y."/>
            <person name="Song X."/>
            <person name="Pei D."/>
        </authorList>
    </citation>
    <scope>NUCLEOTIDE SEQUENCE [LARGE SCALE GENOMIC DNA]</scope>
    <source>
        <strain evidence="8">Sxm20200214</strain>
        <tissue evidence="8">Leaf</tissue>
    </source>
</reference>
<evidence type="ECO:0000256" key="3">
    <source>
        <dbReference type="ARBA" id="ARBA00022679"/>
    </source>
</evidence>
<evidence type="ECO:0000256" key="2">
    <source>
        <dbReference type="ARBA" id="ARBA00022676"/>
    </source>
</evidence>
<keyword evidence="4 7" id="KW-0333">Golgi apparatus</keyword>
<dbReference type="OrthoDB" id="428346at2759"/>
<evidence type="ECO:0000256" key="6">
    <source>
        <dbReference type="ARBA" id="ARBA00023316"/>
    </source>
</evidence>
<comment type="subcellular location">
    <subcellularLocation>
        <location evidence="7">Golgi apparatus</location>
        <location evidence="7">Golgi stack membrane</location>
        <topology evidence="7">Single-pass type II membrane protein</topology>
    </subcellularLocation>
</comment>
<dbReference type="GO" id="GO:0009969">
    <property type="term" value="P:xyloglucan biosynthetic process"/>
    <property type="evidence" value="ECO:0007669"/>
    <property type="project" value="TreeGrafter"/>
</dbReference>
<dbReference type="GO" id="GO:0071555">
    <property type="term" value="P:cell wall organization"/>
    <property type="evidence" value="ECO:0007669"/>
    <property type="project" value="UniProtKB-UniRule"/>
</dbReference>
<evidence type="ECO:0000256" key="4">
    <source>
        <dbReference type="ARBA" id="ARBA00023034"/>
    </source>
</evidence>
<protein>
    <recommendedName>
        <fullName evidence="7">Fucosyltransferase</fullName>
        <ecNumber evidence="7">2.4.1.-</ecNumber>
    </recommendedName>
</protein>
<comment type="caution">
    <text evidence="8">The sequence shown here is derived from an EMBL/GenBank/DDBJ whole genome shotgun (WGS) entry which is preliminary data.</text>
</comment>
<comment type="similarity">
    <text evidence="1 7">Belongs to the glycosyltransferase 37 family.</text>
</comment>
<sequence>MFSKQARSTGVYQPSGEKYQQIDEKIHDQKSLTEMYFLSLIDNVVTSARSTFGYVAHSI</sequence>
<evidence type="ECO:0000256" key="1">
    <source>
        <dbReference type="ARBA" id="ARBA00010481"/>
    </source>
</evidence>
<dbReference type="AlphaFoldDB" id="A0A8X7PDS1"/>
<evidence type="ECO:0000313" key="8">
    <source>
        <dbReference type="EMBL" id="KAG2249350.1"/>
    </source>
</evidence>
<keyword evidence="5" id="KW-0325">Glycoprotein</keyword>